<dbReference type="PROSITE" id="PS00626">
    <property type="entry name" value="RCC1_2"/>
    <property type="match status" value="1"/>
</dbReference>
<dbReference type="InterPro" id="IPR009091">
    <property type="entry name" value="RCC1/BLIP-II"/>
</dbReference>
<dbReference type="EMBL" id="MCGT01000013">
    <property type="protein sequence ID" value="ORX54363.1"/>
    <property type="molecule type" value="Genomic_DNA"/>
</dbReference>
<accession>A0A1X2GHX9</accession>
<evidence type="ECO:0000313" key="7">
    <source>
        <dbReference type="Proteomes" id="UP000242146"/>
    </source>
</evidence>
<evidence type="ECO:0000256" key="4">
    <source>
        <dbReference type="SAM" id="MobiDB-lite"/>
    </source>
</evidence>
<keyword evidence="7" id="KW-1185">Reference proteome</keyword>
<dbReference type="GO" id="GO:0005085">
    <property type="term" value="F:guanyl-nucleotide exchange factor activity"/>
    <property type="evidence" value="ECO:0007669"/>
    <property type="project" value="TreeGrafter"/>
</dbReference>
<dbReference type="Gene3D" id="2.130.10.30">
    <property type="entry name" value="Regulator of chromosome condensation 1/beta-lactamase-inhibitor protein II"/>
    <property type="match status" value="1"/>
</dbReference>
<dbReference type="InterPro" id="IPR000408">
    <property type="entry name" value="Reg_chr_condens"/>
</dbReference>
<comment type="caution">
    <text evidence="6">The sequence shown here is derived from an EMBL/GenBank/DDBJ whole genome shotgun (WGS) entry which is preliminary data.</text>
</comment>
<keyword evidence="2" id="KW-0677">Repeat</keyword>
<dbReference type="PRINTS" id="PR00633">
    <property type="entry name" value="RCCNDNSATION"/>
</dbReference>
<evidence type="ECO:0000256" key="3">
    <source>
        <dbReference type="PROSITE-ProRule" id="PRU00235"/>
    </source>
</evidence>
<reference evidence="6 7" key="1">
    <citation type="submission" date="2016-07" db="EMBL/GenBank/DDBJ databases">
        <title>Pervasive Adenine N6-methylation of Active Genes in Fungi.</title>
        <authorList>
            <consortium name="DOE Joint Genome Institute"/>
            <person name="Mondo S.J."/>
            <person name="Dannebaum R.O."/>
            <person name="Kuo R.C."/>
            <person name="Labutti K."/>
            <person name="Haridas S."/>
            <person name="Kuo A."/>
            <person name="Salamov A."/>
            <person name="Ahrendt S.R."/>
            <person name="Lipzen A."/>
            <person name="Sullivan W."/>
            <person name="Andreopoulos W.B."/>
            <person name="Clum A."/>
            <person name="Lindquist E."/>
            <person name="Daum C."/>
            <person name="Ramamoorthy G.K."/>
            <person name="Gryganskyi A."/>
            <person name="Culley D."/>
            <person name="Magnuson J.K."/>
            <person name="James T.Y."/>
            <person name="O'Malley M.A."/>
            <person name="Stajich J.E."/>
            <person name="Spatafora J.W."/>
            <person name="Visel A."/>
            <person name="Grigoriev I.V."/>
        </authorList>
    </citation>
    <scope>NUCLEOTIDE SEQUENCE [LARGE SCALE GENOMIC DNA]</scope>
    <source>
        <strain evidence="6 7">NRRL 3301</strain>
    </source>
</reference>
<protein>
    <submittedName>
        <fullName evidence="6">RCC1/BLIP-II protein</fullName>
    </submittedName>
</protein>
<feature type="compositionally biased region" description="Polar residues" evidence="4">
    <location>
        <begin position="82"/>
        <end position="94"/>
    </location>
</feature>
<evidence type="ECO:0000256" key="1">
    <source>
        <dbReference type="ARBA" id="ARBA00022658"/>
    </source>
</evidence>
<sequence>MCQRVYGTGVGVLNTISFDDRLDAHYLSRFYTNLPLHNFHFVRIAASSNHFLGLSSNGRIYTAGESGYGHLGRPVLPVPGTAQPSLTHPSSSTDKTQRRMTPGRVWWTQHTDITRFHAIACGETFSAALSITNHQLYFWGSFTVNGTAYVGNNRGICLRPKPYPNIQPSLRFRAVEAGNDFLLALTMRGEVVSMGSSQAISLGRASSDPPCPSLPAYVVDNQGEPLHGISIIGTGHHHAFAYSRLQDCLWAWGANDYRQTGIHLAGKITMATPVLRFWPLGTHLVQLSGGRHHSLAVTNTGRVFYFGTAIGYLSGLSRPMVGSLCKGNSWLHPIDIGLTFVSKVACGIDHNLAIIKEVPTTHPANRFVVTWGGNSHFELGQGHRDPAATPFEPVGGRQIHDIAIGGRQSFLLGQVPNVKPTNPSPTDIDNQDFVDLFNTYQEVQPFYTLMDLRMPIETAVLVDSSLPSASDSDDTSYKISDASDVDLSS</sequence>
<dbReference type="OrthoDB" id="61110at2759"/>
<feature type="region of interest" description="Disordered" evidence="4">
    <location>
        <begin position="466"/>
        <end position="489"/>
    </location>
</feature>
<dbReference type="Pfam" id="PF25390">
    <property type="entry name" value="WD40_RLD"/>
    <property type="match status" value="1"/>
</dbReference>
<gene>
    <name evidence="6" type="ORF">DM01DRAFT_1033551</name>
</gene>
<evidence type="ECO:0000313" key="6">
    <source>
        <dbReference type="EMBL" id="ORX54363.1"/>
    </source>
</evidence>
<dbReference type="Proteomes" id="UP000242146">
    <property type="component" value="Unassembled WGS sequence"/>
</dbReference>
<dbReference type="STRING" id="101127.A0A1X2GHX9"/>
<dbReference type="InterPro" id="IPR051553">
    <property type="entry name" value="Ran_GTPase-activating"/>
</dbReference>
<dbReference type="AlphaFoldDB" id="A0A1X2GHX9"/>
<dbReference type="PANTHER" id="PTHR45982:SF1">
    <property type="entry name" value="REGULATOR OF CHROMOSOME CONDENSATION"/>
    <property type="match status" value="1"/>
</dbReference>
<name>A0A1X2GHX9_9FUNG</name>
<evidence type="ECO:0000256" key="2">
    <source>
        <dbReference type="ARBA" id="ARBA00022737"/>
    </source>
</evidence>
<dbReference type="SUPFAM" id="SSF50985">
    <property type="entry name" value="RCC1/BLIP-II"/>
    <property type="match status" value="1"/>
</dbReference>
<keyword evidence="1" id="KW-0344">Guanine-nucleotide releasing factor</keyword>
<feature type="repeat" description="RCC1" evidence="3">
    <location>
        <begin position="247"/>
        <end position="300"/>
    </location>
</feature>
<proteinExistence type="predicted"/>
<feature type="domain" description="RCC1-like" evidence="5">
    <location>
        <begin position="36"/>
        <end position="410"/>
    </location>
</feature>
<dbReference type="GO" id="GO:0005737">
    <property type="term" value="C:cytoplasm"/>
    <property type="evidence" value="ECO:0007669"/>
    <property type="project" value="TreeGrafter"/>
</dbReference>
<evidence type="ECO:0000259" key="5">
    <source>
        <dbReference type="Pfam" id="PF25390"/>
    </source>
</evidence>
<organism evidence="6 7">
    <name type="scientific">Hesseltinella vesiculosa</name>
    <dbReference type="NCBI Taxonomy" id="101127"/>
    <lineage>
        <taxon>Eukaryota</taxon>
        <taxon>Fungi</taxon>
        <taxon>Fungi incertae sedis</taxon>
        <taxon>Mucoromycota</taxon>
        <taxon>Mucoromycotina</taxon>
        <taxon>Mucoromycetes</taxon>
        <taxon>Mucorales</taxon>
        <taxon>Cunninghamellaceae</taxon>
        <taxon>Hesseltinella</taxon>
    </lineage>
</organism>
<dbReference type="InterPro" id="IPR058923">
    <property type="entry name" value="RCC1-like_dom"/>
</dbReference>
<dbReference type="PANTHER" id="PTHR45982">
    <property type="entry name" value="REGULATOR OF CHROMOSOME CONDENSATION"/>
    <property type="match status" value="1"/>
</dbReference>
<feature type="region of interest" description="Disordered" evidence="4">
    <location>
        <begin position="79"/>
        <end position="100"/>
    </location>
</feature>
<dbReference type="PROSITE" id="PS50012">
    <property type="entry name" value="RCC1_3"/>
    <property type="match status" value="1"/>
</dbReference>